<feature type="domain" description="C2H2-type" evidence="6">
    <location>
        <begin position="146"/>
        <end position="176"/>
    </location>
</feature>
<evidence type="ECO:0000256" key="3">
    <source>
        <dbReference type="ARBA" id="ARBA00022771"/>
    </source>
</evidence>
<keyword evidence="1" id="KW-0479">Metal-binding</keyword>
<evidence type="ECO:0000313" key="7">
    <source>
        <dbReference type="Proteomes" id="UP000695000"/>
    </source>
</evidence>
<keyword evidence="4" id="KW-0862">Zinc</keyword>
<dbReference type="PROSITE" id="PS00028">
    <property type="entry name" value="ZINC_FINGER_C2H2_1"/>
    <property type="match status" value="1"/>
</dbReference>
<feature type="domain" description="C2H2-type" evidence="6">
    <location>
        <begin position="250"/>
        <end position="277"/>
    </location>
</feature>
<protein>
    <submittedName>
        <fullName evidence="8">Zinc finger protein 425-like</fullName>
    </submittedName>
</protein>
<dbReference type="PROSITE" id="PS50157">
    <property type="entry name" value="ZINC_FINGER_C2H2_2"/>
    <property type="match status" value="4"/>
</dbReference>
<evidence type="ECO:0000256" key="1">
    <source>
        <dbReference type="ARBA" id="ARBA00022723"/>
    </source>
</evidence>
<gene>
    <name evidence="8" type="primary">LOC108567495</name>
</gene>
<evidence type="ECO:0000256" key="2">
    <source>
        <dbReference type="ARBA" id="ARBA00022737"/>
    </source>
</evidence>
<dbReference type="Pfam" id="PF00096">
    <property type="entry name" value="zf-C2H2"/>
    <property type="match status" value="2"/>
</dbReference>
<keyword evidence="3 5" id="KW-0863">Zinc-finger</keyword>
<dbReference type="PANTHER" id="PTHR24379">
    <property type="entry name" value="KRAB AND ZINC FINGER DOMAIN-CONTAINING"/>
    <property type="match status" value="1"/>
</dbReference>
<evidence type="ECO:0000256" key="5">
    <source>
        <dbReference type="PROSITE-ProRule" id="PRU00042"/>
    </source>
</evidence>
<feature type="domain" description="C2H2-type" evidence="6">
    <location>
        <begin position="116"/>
        <end position="143"/>
    </location>
</feature>
<keyword evidence="7" id="KW-1185">Reference proteome</keyword>
<evidence type="ECO:0000259" key="6">
    <source>
        <dbReference type="PROSITE" id="PS50157"/>
    </source>
</evidence>
<dbReference type="Gene3D" id="3.30.160.60">
    <property type="entry name" value="Classic Zinc Finger"/>
    <property type="match status" value="4"/>
</dbReference>
<dbReference type="SMART" id="SM00355">
    <property type="entry name" value="ZnF_C2H2"/>
    <property type="match status" value="11"/>
</dbReference>
<dbReference type="GeneID" id="108567495"/>
<dbReference type="InterPro" id="IPR013087">
    <property type="entry name" value="Znf_C2H2_type"/>
</dbReference>
<dbReference type="RefSeq" id="XP_017783479.1">
    <property type="nucleotide sequence ID" value="XM_017927990.1"/>
</dbReference>
<organism evidence="7 8">
    <name type="scientific">Nicrophorus vespilloides</name>
    <name type="common">Boreal carrion beetle</name>
    <dbReference type="NCBI Taxonomy" id="110193"/>
    <lineage>
        <taxon>Eukaryota</taxon>
        <taxon>Metazoa</taxon>
        <taxon>Ecdysozoa</taxon>
        <taxon>Arthropoda</taxon>
        <taxon>Hexapoda</taxon>
        <taxon>Insecta</taxon>
        <taxon>Pterygota</taxon>
        <taxon>Neoptera</taxon>
        <taxon>Endopterygota</taxon>
        <taxon>Coleoptera</taxon>
        <taxon>Polyphaga</taxon>
        <taxon>Staphyliniformia</taxon>
        <taxon>Silphidae</taxon>
        <taxon>Nicrophorinae</taxon>
        <taxon>Nicrophorus</taxon>
    </lineage>
</organism>
<name>A0ABM1N9H9_NICVS</name>
<evidence type="ECO:0000256" key="4">
    <source>
        <dbReference type="ARBA" id="ARBA00022833"/>
    </source>
</evidence>
<reference evidence="8" key="1">
    <citation type="submission" date="2025-08" db="UniProtKB">
        <authorList>
            <consortium name="RefSeq"/>
        </authorList>
    </citation>
    <scope>IDENTIFICATION</scope>
    <source>
        <tissue evidence="8">Whole Larva</tissue>
    </source>
</reference>
<keyword evidence="2" id="KW-0677">Repeat</keyword>
<dbReference type="PANTHER" id="PTHR24379:SF121">
    <property type="entry name" value="C2H2-TYPE DOMAIN-CONTAINING PROTEIN"/>
    <property type="match status" value="1"/>
</dbReference>
<proteinExistence type="predicted"/>
<evidence type="ECO:0000313" key="8">
    <source>
        <dbReference type="RefSeq" id="XP_017783479.1"/>
    </source>
</evidence>
<sequence>MACPNCSKMYKNAESLRCHLGKDCGKRNRFSCDVCEYYCSRRFELGNHMSRKHSIVLPRKLKIVCLQCNRKYKNQNSLRVHMSLDCGKEKRITCPICRKFKTSRKFQLGVHMFRKIRCPQCEKVYKNFETLRAHMSYDCGRKKRKFRCAVCGNCGKVYKNKKSRNNHVRYECGVAPSFFCPFVDCPYKAKRKFCLQQHLLFRHKIKKPSSYTCPKCGKMYRHSQSRFTHLKFECGKDPQFYCTEYNLSGFPCDNCYRSYKHLRSLQNHRKFECGKKPRYGCTVKGWNYPCPNCSIPCMDKSTQMRHVRFECELGRSFPCPYRNCTYKAKLKHHLAYHMSSSKHRIYNTNVN</sequence>
<accession>A0ABM1N9H9</accession>
<dbReference type="Proteomes" id="UP000695000">
    <property type="component" value="Unplaced"/>
</dbReference>
<feature type="domain" description="C2H2-type" evidence="6">
    <location>
        <begin position="211"/>
        <end position="238"/>
    </location>
</feature>